<evidence type="ECO:0000256" key="12">
    <source>
        <dbReference type="PIRNR" id="PIRNR000853"/>
    </source>
</evidence>
<evidence type="ECO:0000256" key="6">
    <source>
        <dbReference type="ARBA" id="ARBA00022679"/>
    </source>
</evidence>
<evidence type="ECO:0000256" key="1">
    <source>
        <dbReference type="ARBA" id="ARBA00001946"/>
    </source>
</evidence>
<sequence>MNKKRVYTFGNGKAEGQANMKNLLGGKGANLAEMNLIGVPVPPGFTITTEVCSEYYELGRDKVVSLLQEDVKNAIANIEQLMNATFGDIENPLLVSVRSGARASMPGMMDTILNLGLNDDVVEGLIRKTNNPRFAWDSYRRFVQMYGDVVLGMKPVNKEDIDPFEEIIEELKEERGVKLDNELSVDDLKLLVSKFKKAVKNQTGHDFPTSAYDQLWGAICAVFDSWMNDRAILYRKMEGIPAEWGTAVNVQAMVFGNMGETSATGVCFSRDAGSGEDLFNGEYLINAQGEDVVAGIRTPQQITKVGSQRWAELACVSEEERLAKYPSMEEAMPSIYAELDALQTKLENHYKDMQDMEFTVQEGKLWFLQTRNGKRTGFAMVKIAMDLLREGMIDEKTALFRVEPNKLDELLHPVFDKKALKVASVIAKGLPASPGAATGQIVFFADDAAEWHAKGHKVIMVRIETSPEDLAGMAVAQGILTARGGMTSHAAVVARGMGKCCVSGAGALKIDYKNKTMQVGDLVLKEGDYISLNGSNGEVYLGQIQTKEAELSDDFRELMTLADKYTKLKVRTNADTPCDAQIARNFGAVGIGLCRTEHMFFEGEKIKAMREMILSEDTEGRVKALSKILPYQQADFKGIFRAMDGCPVTVRLLDPPLHEFVPHDLKGQEDMAAMMGVSVKKIQERVESLSEQNPMLGHRGCRLGNTYPEITEMQTLAILGAALELKAEGIHTYPEIMVPLIGNVVEFQQQEAVIRTTAEKLFAEKGDSIEFTVGTMIEVPRAALTADKVASSAEFFSFGTNDLTQMTFGYSRDDIASFLPVYLDKKILQVDPFQVLDQEGVGQLVRMATEKGRSIRPDLKCGICGEHGGEPSSVKFCHRVGLNYVSCSPFRVPIARLAAAQAAIEG</sequence>
<dbReference type="Gene3D" id="1.10.189.10">
    <property type="entry name" value="Pyruvate Phosphate Dikinase, domain 2"/>
    <property type="match status" value="1"/>
</dbReference>
<comment type="cofactor">
    <cofactor evidence="1 12 15">
        <name>Mg(2+)</name>
        <dbReference type="ChEBI" id="CHEBI:18420"/>
    </cofactor>
</comment>
<feature type="domain" description="PEP-utilising enzyme C-terminal" evidence="18">
    <location>
        <begin position="552"/>
        <end position="902"/>
    </location>
</feature>
<feature type="active site" description="Proton donor" evidence="13">
    <location>
        <position position="864"/>
    </location>
</feature>
<feature type="binding site" evidence="14">
    <location>
        <position position="800"/>
    </location>
    <ligand>
        <name>substrate</name>
    </ligand>
</feature>
<evidence type="ECO:0000256" key="14">
    <source>
        <dbReference type="PIRSR" id="PIRSR000853-2"/>
    </source>
</evidence>
<comment type="function">
    <text evidence="2">Catalyzes the reversible phosphorylation of pyruvate and phosphate.</text>
</comment>
<keyword evidence="8" id="KW-0547">Nucleotide-binding</keyword>
<dbReference type="Gene3D" id="3.20.20.60">
    <property type="entry name" value="Phosphoenolpyruvate-binding domains"/>
    <property type="match status" value="1"/>
</dbReference>
<keyword evidence="20" id="KW-1185">Reference proteome</keyword>
<keyword evidence="6" id="KW-0808">Transferase</keyword>
<dbReference type="Proteomes" id="UP000190852">
    <property type="component" value="Unassembled WGS sequence"/>
</dbReference>
<dbReference type="RefSeq" id="WP_079683194.1">
    <property type="nucleotide sequence ID" value="NZ_FUYQ01000009.1"/>
</dbReference>
<dbReference type="EC" id="2.7.9.1" evidence="4 12"/>
<feature type="binding site" evidence="15">
    <location>
        <position position="778"/>
    </location>
    <ligand>
        <name>Mg(2+)</name>
        <dbReference type="ChEBI" id="CHEBI:18420"/>
    </ligand>
</feature>
<evidence type="ECO:0000259" key="18">
    <source>
        <dbReference type="Pfam" id="PF02896"/>
    </source>
</evidence>
<evidence type="ECO:0000256" key="8">
    <source>
        <dbReference type="ARBA" id="ARBA00022741"/>
    </source>
</evidence>
<feature type="binding site" evidence="14">
    <location>
        <position position="799"/>
    </location>
    <ligand>
        <name>substrate</name>
    </ligand>
</feature>
<evidence type="ECO:0000256" key="13">
    <source>
        <dbReference type="PIRSR" id="PIRSR000853-1"/>
    </source>
</evidence>
<dbReference type="Gene3D" id="3.30.1490.20">
    <property type="entry name" value="ATP-grasp fold, A domain"/>
    <property type="match status" value="1"/>
</dbReference>
<dbReference type="InterPro" id="IPR010121">
    <property type="entry name" value="Pyruvate_phosphate_dikinase"/>
</dbReference>
<dbReference type="Pfam" id="PF00391">
    <property type="entry name" value="PEP-utilizers"/>
    <property type="match status" value="1"/>
</dbReference>
<evidence type="ECO:0000256" key="4">
    <source>
        <dbReference type="ARBA" id="ARBA00011994"/>
    </source>
</evidence>
<feature type="binding site" evidence="14">
    <location>
        <position position="801"/>
    </location>
    <ligand>
        <name>substrate</name>
    </ligand>
</feature>
<dbReference type="GO" id="GO:0005524">
    <property type="term" value="F:ATP binding"/>
    <property type="evidence" value="ECO:0007669"/>
    <property type="project" value="UniProtKB-UniRule"/>
</dbReference>
<dbReference type="PIRSF" id="PIRSF000853">
    <property type="entry name" value="PPDK"/>
    <property type="match status" value="1"/>
</dbReference>
<dbReference type="PANTHER" id="PTHR22931:SF9">
    <property type="entry name" value="PYRUVATE, PHOSPHATE DIKINASE 1, CHLOROPLASTIC"/>
    <property type="match status" value="1"/>
</dbReference>
<dbReference type="GO" id="GO:0016301">
    <property type="term" value="F:kinase activity"/>
    <property type="evidence" value="ECO:0007669"/>
    <property type="project" value="UniProtKB-UniRule"/>
</dbReference>
<dbReference type="PROSITE" id="PS00742">
    <property type="entry name" value="PEP_ENZYMES_2"/>
    <property type="match status" value="1"/>
</dbReference>
<evidence type="ECO:0000313" key="19">
    <source>
        <dbReference type="EMBL" id="SKB52279.1"/>
    </source>
</evidence>
<evidence type="ECO:0000256" key="10">
    <source>
        <dbReference type="ARBA" id="ARBA00022840"/>
    </source>
</evidence>
<proteinExistence type="inferred from homology"/>
<dbReference type="NCBIfam" id="TIGR01828">
    <property type="entry name" value="pyru_phos_dikin"/>
    <property type="match status" value="1"/>
</dbReference>
<comment type="catalytic activity">
    <reaction evidence="12">
        <text>pyruvate + phosphate + ATP = phosphoenolpyruvate + AMP + diphosphate + H(+)</text>
        <dbReference type="Rhea" id="RHEA:10756"/>
        <dbReference type="ChEBI" id="CHEBI:15361"/>
        <dbReference type="ChEBI" id="CHEBI:15378"/>
        <dbReference type="ChEBI" id="CHEBI:30616"/>
        <dbReference type="ChEBI" id="CHEBI:33019"/>
        <dbReference type="ChEBI" id="CHEBI:43474"/>
        <dbReference type="ChEBI" id="CHEBI:58702"/>
        <dbReference type="ChEBI" id="CHEBI:456215"/>
        <dbReference type="EC" id="2.7.9.1"/>
    </reaction>
</comment>
<keyword evidence="10" id="KW-0067">ATP-binding</keyword>
<evidence type="ECO:0000259" key="16">
    <source>
        <dbReference type="Pfam" id="PF00391"/>
    </source>
</evidence>
<evidence type="ECO:0000256" key="3">
    <source>
        <dbReference type="ARBA" id="ARBA00007837"/>
    </source>
</evidence>
<keyword evidence="9 19" id="KW-0418">Kinase</keyword>
<dbReference type="InterPro" id="IPR040442">
    <property type="entry name" value="Pyrv_kinase-like_dom_sf"/>
</dbReference>
<dbReference type="Gene3D" id="1.20.80.30">
    <property type="match status" value="1"/>
</dbReference>
<feature type="binding site" evidence="14">
    <location>
        <position position="778"/>
    </location>
    <ligand>
        <name>substrate</name>
    </ligand>
</feature>
<dbReference type="Pfam" id="PF01326">
    <property type="entry name" value="PPDK_N"/>
    <property type="match status" value="1"/>
</dbReference>
<feature type="active site" description="Tele-phosphohistidine intermediate" evidence="13">
    <location>
        <position position="489"/>
    </location>
</feature>
<dbReference type="GO" id="GO:0050242">
    <property type="term" value="F:pyruvate, phosphate dikinase activity"/>
    <property type="evidence" value="ECO:0007669"/>
    <property type="project" value="UniProtKB-UniRule"/>
</dbReference>
<dbReference type="InterPro" id="IPR023151">
    <property type="entry name" value="PEP_util_CS"/>
</dbReference>
<feature type="binding site" evidence="14">
    <location>
        <position position="651"/>
    </location>
    <ligand>
        <name>substrate</name>
    </ligand>
</feature>
<dbReference type="SUPFAM" id="SSF56059">
    <property type="entry name" value="Glutathione synthetase ATP-binding domain-like"/>
    <property type="match status" value="1"/>
</dbReference>
<dbReference type="AlphaFoldDB" id="A0A1T5BYX7"/>
<dbReference type="InterPro" id="IPR008279">
    <property type="entry name" value="PEP-util_enz_mobile_dom"/>
</dbReference>
<protein>
    <recommendedName>
        <fullName evidence="5 12">Pyruvate, phosphate dikinase</fullName>
        <ecNumber evidence="4 12">2.7.9.1</ecNumber>
    </recommendedName>
</protein>
<dbReference type="Gene3D" id="3.30.470.20">
    <property type="entry name" value="ATP-grasp fold, B domain"/>
    <property type="match status" value="1"/>
</dbReference>
<dbReference type="PROSITE" id="PS00370">
    <property type="entry name" value="PEP_ENZYMES_PHOS_SITE"/>
    <property type="match status" value="1"/>
</dbReference>
<dbReference type="Pfam" id="PF02896">
    <property type="entry name" value="PEP-utilizers_C"/>
    <property type="match status" value="1"/>
</dbReference>
<accession>A0A1T5BYX7</accession>
<gene>
    <name evidence="19" type="ORF">SAMN05660349_01578</name>
</gene>
<feature type="binding site" evidence="14">
    <location>
        <position position="802"/>
    </location>
    <ligand>
        <name>substrate</name>
    </ligand>
</feature>
<evidence type="ECO:0000256" key="5">
    <source>
        <dbReference type="ARBA" id="ARBA00020138"/>
    </source>
</evidence>
<evidence type="ECO:0000256" key="2">
    <source>
        <dbReference type="ARBA" id="ARBA00003144"/>
    </source>
</evidence>
<reference evidence="20" key="1">
    <citation type="submission" date="2017-02" db="EMBL/GenBank/DDBJ databases">
        <authorList>
            <person name="Varghese N."/>
            <person name="Submissions S."/>
        </authorList>
    </citation>
    <scope>NUCLEOTIDE SEQUENCE [LARGE SCALE GENOMIC DNA]</scope>
    <source>
        <strain evidence="20">DSM 24967</strain>
    </source>
</reference>
<dbReference type="EMBL" id="FUYQ01000009">
    <property type="protein sequence ID" value="SKB52279.1"/>
    <property type="molecule type" value="Genomic_DNA"/>
</dbReference>
<organism evidence="19 20">
    <name type="scientific">Parabacteroides chartae</name>
    <dbReference type="NCBI Taxonomy" id="1037355"/>
    <lineage>
        <taxon>Bacteria</taxon>
        <taxon>Pseudomonadati</taxon>
        <taxon>Bacteroidota</taxon>
        <taxon>Bacteroidia</taxon>
        <taxon>Bacteroidales</taxon>
        <taxon>Tannerellaceae</taxon>
        <taxon>Parabacteroides</taxon>
    </lineage>
</organism>
<evidence type="ECO:0000313" key="20">
    <source>
        <dbReference type="Proteomes" id="UP000190852"/>
    </source>
</evidence>
<dbReference type="InterPro" id="IPR002192">
    <property type="entry name" value="PPDK_AMP/ATP-bd"/>
</dbReference>
<evidence type="ECO:0000256" key="9">
    <source>
        <dbReference type="ARBA" id="ARBA00022777"/>
    </source>
</evidence>
<dbReference type="GO" id="GO:0046872">
    <property type="term" value="F:metal ion binding"/>
    <property type="evidence" value="ECO:0007669"/>
    <property type="project" value="UniProtKB-UniRule"/>
</dbReference>
<keyword evidence="7 15" id="KW-0479">Metal-binding</keyword>
<feature type="domain" description="Pyruvate phosphate dikinase AMP/ATP-binding" evidence="17">
    <location>
        <begin position="22"/>
        <end position="390"/>
    </location>
</feature>
<keyword evidence="19" id="KW-0670">Pyruvate</keyword>
<name>A0A1T5BYX7_9BACT</name>
<evidence type="ECO:0000259" key="17">
    <source>
        <dbReference type="Pfam" id="PF01326"/>
    </source>
</evidence>
<keyword evidence="11 15" id="KW-0460">Magnesium</keyword>
<comment type="similarity">
    <text evidence="3 12">Belongs to the PEP-utilizing enzyme family.</text>
</comment>
<feature type="binding site" evidence="14">
    <location>
        <position position="595"/>
    </location>
    <ligand>
        <name>substrate</name>
    </ligand>
</feature>
<evidence type="ECO:0000256" key="7">
    <source>
        <dbReference type="ARBA" id="ARBA00022723"/>
    </source>
</evidence>
<dbReference type="InterPro" id="IPR018274">
    <property type="entry name" value="PEP_util_AS"/>
</dbReference>
<dbReference type="SUPFAM" id="SSF52009">
    <property type="entry name" value="Phosphohistidine domain"/>
    <property type="match status" value="1"/>
</dbReference>
<dbReference type="SUPFAM" id="SSF51621">
    <property type="entry name" value="Phosphoenolpyruvate/pyruvate domain"/>
    <property type="match status" value="1"/>
</dbReference>
<dbReference type="InterPro" id="IPR015813">
    <property type="entry name" value="Pyrv/PenolPyrv_kinase-like_dom"/>
</dbReference>
<dbReference type="PANTHER" id="PTHR22931">
    <property type="entry name" value="PHOSPHOENOLPYRUVATE DIKINASE-RELATED"/>
    <property type="match status" value="1"/>
</dbReference>
<dbReference type="InterPro" id="IPR036637">
    <property type="entry name" value="Phosphohistidine_dom_sf"/>
</dbReference>
<dbReference type="Gene3D" id="3.50.30.10">
    <property type="entry name" value="Phosphohistidine domain"/>
    <property type="match status" value="1"/>
</dbReference>
<dbReference type="InterPro" id="IPR000121">
    <property type="entry name" value="PEP_util_C"/>
</dbReference>
<evidence type="ECO:0000256" key="11">
    <source>
        <dbReference type="ARBA" id="ARBA00022842"/>
    </source>
</evidence>
<feature type="domain" description="PEP-utilising enzyme mobile" evidence="16">
    <location>
        <begin position="457"/>
        <end position="537"/>
    </location>
</feature>
<feature type="binding site" evidence="15">
    <location>
        <position position="802"/>
    </location>
    <ligand>
        <name>Mg(2+)</name>
        <dbReference type="ChEBI" id="CHEBI:18420"/>
    </ligand>
</feature>
<evidence type="ECO:0000256" key="15">
    <source>
        <dbReference type="PIRSR" id="PIRSR000853-3"/>
    </source>
</evidence>
<dbReference type="InterPro" id="IPR013815">
    <property type="entry name" value="ATP_grasp_subdomain_1"/>
</dbReference>